<evidence type="ECO:0000256" key="1">
    <source>
        <dbReference type="ARBA" id="ARBA00023157"/>
    </source>
</evidence>
<sequence>MKAAAMTVWIFINLLCFGMCGYLYLIWSQYWMSIERQRLFTESQDKSHRRSSAFNYQEKYTDKHDDQLLNTTYSVQKHRRSVVALKTNMFQIFNKSNRSDPPTNKIIKSRGSPRFPNLHKPILEFDSEKYECQDILTTECQIQTKEFKELMIKEFHRMLMSDAKVFVSGLDSQNPYDVKYERKSMQNIEEIMCALKSVAFRTVTANDEPFLSLGYRIPKEPLLGERVFDTCAVVTSAGALLGSRFGLWFSLQRCNKVRVFEYVPSVRVTRRCHYYIPASDPSCTLGAWHPLAQEKLLAERMRQNSDIDVFQRGFIDINGFNTLRC</sequence>
<evidence type="ECO:0000256" key="2">
    <source>
        <dbReference type="SAM" id="Phobius"/>
    </source>
</evidence>
<dbReference type="AlphaFoldDB" id="A0A5E4Q9N6"/>
<dbReference type="Proteomes" id="UP000324832">
    <property type="component" value="Unassembled WGS sequence"/>
</dbReference>
<keyword evidence="4" id="KW-1185">Reference proteome</keyword>
<organism evidence="3 4">
    <name type="scientific">Leptidea sinapis</name>
    <dbReference type="NCBI Taxonomy" id="189913"/>
    <lineage>
        <taxon>Eukaryota</taxon>
        <taxon>Metazoa</taxon>
        <taxon>Ecdysozoa</taxon>
        <taxon>Arthropoda</taxon>
        <taxon>Hexapoda</taxon>
        <taxon>Insecta</taxon>
        <taxon>Pterygota</taxon>
        <taxon>Neoptera</taxon>
        <taxon>Endopterygota</taxon>
        <taxon>Lepidoptera</taxon>
        <taxon>Glossata</taxon>
        <taxon>Ditrysia</taxon>
        <taxon>Papilionoidea</taxon>
        <taxon>Pieridae</taxon>
        <taxon>Dismorphiinae</taxon>
        <taxon>Leptidea</taxon>
    </lineage>
</organism>
<keyword evidence="2" id="KW-0812">Transmembrane</keyword>
<keyword evidence="2" id="KW-1133">Transmembrane helix</keyword>
<evidence type="ECO:0000313" key="3">
    <source>
        <dbReference type="EMBL" id="VVC94126.1"/>
    </source>
</evidence>
<gene>
    <name evidence="3" type="ORF">LSINAPIS_LOCUS6147</name>
</gene>
<dbReference type="PANTHER" id="PTHR46059:SF1">
    <property type="entry name" value="BETA-GALACTOSIDE ALPHA-2,6-SIALYLTRANSFERASE"/>
    <property type="match status" value="1"/>
</dbReference>
<protein>
    <submittedName>
        <fullName evidence="3">Uncharacterized protein</fullName>
    </submittedName>
</protein>
<dbReference type="GO" id="GO:0005794">
    <property type="term" value="C:Golgi apparatus"/>
    <property type="evidence" value="ECO:0007669"/>
    <property type="project" value="TreeGrafter"/>
</dbReference>
<accession>A0A5E4Q9N6</accession>
<evidence type="ECO:0000313" key="4">
    <source>
        <dbReference type="Proteomes" id="UP000324832"/>
    </source>
</evidence>
<keyword evidence="1" id="KW-1015">Disulfide bond</keyword>
<dbReference type="GO" id="GO:0003835">
    <property type="term" value="F:beta-galactoside alpha-2,6-sialyltransferase activity"/>
    <property type="evidence" value="ECO:0007669"/>
    <property type="project" value="TreeGrafter"/>
</dbReference>
<name>A0A5E4Q9N6_9NEOP</name>
<proteinExistence type="predicted"/>
<dbReference type="InterPro" id="IPR038578">
    <property type="entry name" value="GT29-like_sf"/>
</dbReference>
<keyword evidence="2" id="KW-0472">Membrane</keyword>
<dbReference type="Gene3D" id="3.90.1480.20">
    <property type="entry name" value="Glycosyl transferase family 29"/>
    <property type="match status" value="2"/>
</dbReference>
<dbReference type="EMBL" id="FZQP02001892">
    <property type="protein sequence ID" value="VVC94126.1"/>
    <property type="molecule type" value="Genomic_DNA"/>
</dbReference>
<reference evidence="3 4" key="1">
    <citation type="submission" date="2017-07" db="EMBL/GenBank/DDBJ databases">
        <authorList>
            <person name="Talla V."/>
            <person name="Backstrom N."/>
        </authorList>
    </citation>
    <scope>NUCLEOTIDE SEQUENCE [LARGE SCALE GENOMIC DNA]</scope>
</reference>
<dbReference type="GO" id="GO:0097503">
    <property type="term" value="P:sialylation"/>
    <property type="evidence" value="ECO:0007669"/>
    <property type="project" value="TreeGrafter"/>
</dbReference>
<feature type="transmembrane region" description="Helical" evidence="2">
    <location>
        <begin position="6"/>
        <end position="27"/>
    </location>
</feature>
<dbReference type="PANTHER" id="PTHR46059">
    <property type="entry name" value="BETA-GALACTOSIDE ALPHA-2,6-SIALYLTRANSFERASE"/>
    <property type="match status" value="1"/>
</dbReference>